<evidence type="ECO:0000313" key="4">
    <source>
        <dbReference type="Proteomes" id="UP000053797"/>
    </source>
</evidence>
<organism evidence="1 4">
    <name type="scientific">Exiguobacterium indicum</name>
    <dbReference type="NCBI Taxonomy" id="296995"/>
    <lineage>
        <taxon>Bacteria</taxon>
        <taxon>Bacillati</taxon>
        <taxon>Bacillota</taxon>
        <taxon>Bacilli</taxon>
        <taxon>Bacillales</taxon>
        <taxon>Bacillales Family XII. Incertae Sedis</taxon>
        <taxon>Exiguobacterium</taxon>
    </lineage>
</organism>
<dbReference type="OrthoDB" id="9799862at2"/>
<dbReference type="Proteomes" id="UP000053797">
    <property type="component" value="Unassembled WGS sequence"/>
</dbReference>
<evidence type="ECO:0000313" key="2">
    <source>
        <dbReference type="EMBL" id="KTR26491.1"/>
    </source>
</evidence>
<keyword evidence="1" id="KW-0969">Cilium</keyword>
<dbReference type="GeneID" id="90837130"/>
<dbReference type="Proteomes" id="UP001387110">
    <property type="component" value="Unassembled WGS sequence"/>
</dbReference>
<evidence type="ECO:0000313" key="3">
    <source>
        <dbReference type="EMBL" id="MEI4461342.1"/>
    </source>
</evidence>
<gene>
    <name evidence="1" type="ORF">AS033_04490</name>
    <name evidence="2" type="ORF">RSA11_09640</name>
    <name evidence="3" type="ORF">SZL87_02760</name>
</gene>
<keyword evidence="6" id="KW-1185">Reference proteome</keyword>
<proteinExistence type="predicted"/>
<accession>A0A0V8GK42</accession>
<dbReference type="Proteomes" id="UP000072605">
    <property type="component" value="Unassembled WGS sequence"/>
</dbReference>
<reference evidence="1 4" key="1">
    <citation type="journal article" date="2015" name="Int. J. Syst. Evol. Microbiol.">
        <title>Exiguobacterium enclense sp. nov., isolated from sediment.</title>
        <authorList>
            <person name="Dastager S.G."/>
            <person name="Mawlankar R."/>
            <person name="Sonalkar V.V."/>
            <person name="Thorat M.N."/>
            <person name="Mual P."/>
            <person name="Verma A."/>
            <person name="Krishnamurthi S."/>
            <person name="Tang S.K."/>
            <person name="Li W.J."/>
        </authorList>
    </citation>
    <scope>NUCLEOTIDE SEQUENCE [LARGE SCALE GENOMIC DNA]</scope>
    <source>
        <strain evidence="1 4">NIO-1109</strain>
    </source>
</reference>
<dbReference type="PANTHER" id="PTHR39185">
    <property type="entry name" value="SWARMING MOTILITY PROTEIN SWRD"/>
    <property type="match status" value="1"/>
</dbReference>
<reference evidence="3 6" key="3">
    <citation type="submission" date="2023-12" db="EMBL/GenBank/DDBJ databases">
        <authorList>
            <person name="Easwaran N."/>
            <person name="Lazarus H.P.S."/>
        </authorList>
    </citation>
    <scope>NUCLEOTIDE SEQUENCE [LARGE SCALE GENOMIC DNA]</scope>
    <source>
        <strain evidence="3 6">VIT-2023</strain>
    </source>
</reference>
<dbReference type="EMBL" id="JBAWKY010000001">
    <property type="protein sequence ID" value="MEI4461342.1"/>
    <property type="molecule type" value="Genomic_DNA"/>
</dbReference>
<dbReference type="PANTHER" id="PTHR39185:SF1">
    <property type="entry name" value="SWARMING MOTILITY PROTEIN SWRD"/>
    <property type="match status" value="1"/>
</dbReference>
<keyword evidence="1" id="KW-0966">Cell projection</keyword>
<keyword evidence="1" id="KW-0282">Flagellum</keyword>
<comment type="caution">
    <text evidence="1">The sequence shown here is derived from an EMBL/GenBank/DDBJ whole genome shotgun (WGS) entry which is preliminary data.</text>
</comment>
<dbReference type="InterPro" id="IPR009384">
    <property type="entry name" value="SwrD-like"/>
</dbReference>
<dbReference type="AlphaFoldDB" id="A0A0V8GK42"/>
<dbReference type="EMBL" id="LDQV01000023">
    <property type="protein sequence ID" value="KTR26491.1"/>
    <property type="molecule type" value="Genomic_DNA"/>
</dbReference>
<dbReference type="RefSeq" id="WP_023468712.1">
    <property type="nucleotide sequence ID" value="NZ_FMYN01000001.1"/>
</dbReference>
<protein>
    <submittedName>
        <fullName evidence="3">Flagellar FlbD family protein</fullName>
    </submittedName>
    <submittedName>
        <fullName evidence="1">Flagellar protein FlbD</fullName>
    </submittedName>
</protein>
<name>A0A0V8GK42_9BACL</name>
<evidence type="ECO:0000313" key="6">
    <source>
        <dbReference type="Proteomes" id="UP001387110"/>
    </source>
</evidence>
<dbReference type="EMBL" id="LNQL01000001">
    <property type="protein sequence ID" value="KSU50645.1"/>
    <property type="molecule type" value="Genomic_DNA"/>
</dbReference>
<evidence type="ECO:0000313" key="1">
    <source>
        <dbReference type="EMBL" id="KSU50645.1"/>
    </source>
</evidence>
<sequence length="79" mass="8875">MIQLTTLRKTPLVINASLIESIRSTPDTTIHLIGGQTYVVQESMEEVTEAAIQFYRQIGLTGLTSVRRIDDGGRREKEK</sequence>
<reference evidence="2 5" key="2">
    <citation type="journal article" date="2016" name="Front. Microbiol.">
        <title>Genomic Resource of Rice Seed Associated Bacteria.</title>
        <authorList>
            <person name="Midha S."/>
            <person name="Bansal K."/>
            <person name="Sharma S."/>
            <person name="Kumar N."/>
            <person name="Patil P.P."/>
            <person name="Chaudhry V."/>
            <person name="Patil P.B."/>
        </authorList>
    </citation>
    <scope>NUCLEOTIDE SEQUENCE [LARGE SCALE GENOMIC DNA]</scope>
    <source>
        <strain evidence="2 5">RSA11</strain>
    </source>
</reference>
<dbReference type="Pfam" id="PF06289">
    <property type="entry name" value="FlbD"/>
    <property type="match status" value="1"/>
</dbReference>
<evidence type="ECO:0000313" key="5">
    <source>
        <dbReference type="Proteomes" id="UP000072605"/>
    </source>
</evidence>